<comment type="caution">
    <text evidence="2">The sequence shown here is derived from an EMBL/GenBank/DDBJ whole genome shotgun (WGS) entry which is preliminary data.</text>
</comment>
<keyword evidence="3" id="KW-1185">Reference proteome</keyword>
<proteinExistence type="predicted"/>
<dbReference type="CDD" id="cd06552">
    <property type="entry name" value="ASCH_yqfb_like"/>
    <property type="match status" value="1"/>
</dbReference>
<sequence>MQTIGFHPDYLEPVRAGTKVTTVRYREDMVVGPAELVFDTQPTIALTGEVTGVRRTRLDELTDADARADGFADRDALIERLRTVHYPDLPDDADVTVVYFRADGPA</sequence>
<dbReference type="SMART" id="SM01022">
    <property type="entry name" value="ASCH"/>
    <property type="match status" value="1"/>
</dbReference>
<dbReference type="InterPro" id="IPR015947">
    <property type="entry name" value="PUA-like_sf"/>
</dbReference>
<name>A0A7M4DSJ3_9MICO</name>
<dbReference type="PANTHER" id="PTHR42250:SF1">
    <property type="entry name" value="ASCH DOMAIN-CONTAINING PROTEIN"/>
    <property type="match status" value="1"/>
</dbReference>
<dbReference type="EMBL" id="CACRYJ010000070">
    <property type="protein sequence ID" value="VZO40437.1"/>
    <property type="molecule type" value="Genomic_DNA"/>
</dbReference>
<evidence type="ECO:0000259" key="1">
    <source>
        <dbReference type="SMART" id="SM01022"/>
    </source>
</evidence>
<reference evidence="2 3" key="1">
    <citation type="submission" date="2019-11" db="EMBL/GenBank/DDBJ databases">
        <authorList>
            <person name="Criscuolo A."/>
        </authorList>
    </citation>
    <scope>NUCLEOTIDE SEQUENCE [LARGE SCALE GENOMIC DNA]</scope>
    <source>
        <strain evidence="2">CIP111667</strain>
    </source>
</reference>
<protein>
    <submittedName>
        <fullName evidence="2">ASCH domain protein</fullName>
    </submittedName>
</protein>
<organism evidence="2 3">
    <name type="scientific">Occultella aeris</name>
    <dbReference type="NCBI Taxonomy" id="2761496"/>
    <lineage>
        <taxon>Bacteria</taxon>
        <taxon>Bacillati</taxon>
        <taxon>Actinomycetota</taxon>
        <taxon>Actinomycetes</taxon>
        <taxon>Micrococcales</taxon>
        <taxon>Ruaniaceae</taxon>
        <taxon>Occultella</taxon>
    </lineage>
</organism>
<dbReference type="RefSeq" id="WP_156743704.1">
    <property type="nucleotide sequence ID" value="NZ_CACRYJ010000070.1"/>
</dbReference>
<dbReference type="Gene3D" id="2.30.130.30">
    <property type="entry name" value="Hypothetical protein"/>
    <property type="match status" value="1"/>
</dbReference>
<dbReference type="Pfam" id="PF04266">
    <property type="entry name" value="ASCH"/>
    <property type="match status" value="1"/>
</dbReference>
<gene>
    <name evidence="2" type="ORF">HALOF300_05141</name>
</gene>
<evidence type="ECO:0000313" key="2">
    <source>
        <dbReference type="EMBL" id="VZO40437.1"/>
    </source>
</evidence>
<dbReference type="InterPro" id="IPR007374">
    <property type="entry name" value="ASCH_domain"/>
</dbReference>
<evidence type="ECO:0000313" key="3">
    <source>
        <dbReference type="Proteomes" id="UP000419743"/>
    </source>
</evidence>
<dbReference type="Proteomes" id="UP000419743">
    <property type="component" value="Unassembled WGS sequence"/>
</dbReference>
<feature type="domain" description="ASCH" evidence="1">
    <location>
        <begin position="4"/>
        <end position="103"/>
    </location>
</feature>
<dbReference type="PANTHER" id="PTHR42250">
    <property type="entry name" value="ASCH DOMAIN-CONTAINING PROTEIN"/>
    <property type="match status" value="1"/>
</dbReference>
<dbReference type="SUPFAM" id="SSF88697">
    <property type="entry name" value="PUA domain-like"/>
    <property type="match status" value="1"/>
</dbReference>
<accession>A0A7M4DSJ3</accession>
<dbReference type="AlphaFoldDB" id="A0A7M4DSJ3"/>